<reference evidence="2 3" key="1">
    <citation type="journal article" date="2024" name="BMC Genomics">
        <title>De novo assembly and annotation of Popillia japonica's genome with initial clues to its potential as an invasive pest.</title>
        <authorList>
            <person name="Cucini C."/>
            <person name="Boschi S."/>
            <person name="Funari R."/>
            <person name="Cardaioli E."/>
            <person name="Iannotti N."/>
            <person name="Marturano G."/>
            <person name="Paoli F."/>
            <person name="Bruttini M."/>
            <person name="Carapelli A."/>
            <person name="Frati F."/>
            <person name="Nardi F."/>
        </authorList>
    </citation>
    <scope>NUCLEOTIDE SEQUENCE [LARGE SCALE GENOMIC DNA]</scope>
    <source>
        <strain evidence="2">DMR45628</strain>
    </source>
</reference>
<protein>
    <submittedName>
        <fullName evidence="2">Uncharacterized protein</fullName>
    </submittedName>
</protein>
<feature type="region of interest" description="Disordered" evidence="1">
    <location>
        <begin position="1"/>
        <end position="50"/>
    </location>
</feature>
<dbReference type="Proteomes" id="UP001458880">
    <property type="component" value="Unassembled WGS sequence"/>
</dbReference>
<evidence type="ECO:0000313" key="2">
    <source>
        <dbReference type="EMBL" id="KAK9743876.1"/>
    </source>
</evidence>
<organism evidence="2 3">
    <name type="scientific">Popillia japonica</name>
    <name type="common">Japanese beetle</name>
    <dbReference type="NCBI Taxonomy" id="7064"/>
    <lineage>
        <taxon>Eukaryota</taxon>
        <taxon>Metazoa</taxon>
        <taxon>Ecdysozoa</taxon>
        <taxon>Arthropoda</taxon>
        <taxon>Hexapoda</taxon>
        <taxon>Insecta</taxon>
        <taxon>Pterygota</taxon>
        <taxon>Neoptera</taxon>
        <taxon>Endopterygota</taxon>
        <taxon>Coleoptera</taxon>
        <taxon>Polyphaga</taxon>
        <taxon>Scarabaeiformia</taxon>
        <taxon>Scarabaeidae</taxon>
        <taxon>Rutelinae</taxon>
        <taxon>Popillia</taxon>
    </lineage>
</organism>
<name>A0AAW1M4U4_POPJA</name>
<gene>
    <name evidence="2" type="ORF">QE152_g8247</name>
</gene>
<accession>A0AAW1M4U4</accession>
<dbReference type="EMBL" id="JASPKY010000065">
    <property type="protein sequence ID" value="KAK9743876.1"/>
    <property type="molecule type" value="Genomic_DNA"/>
</dbReference>
<evidence type="ECO:0000313" key="3">
    <source>
        <dbReference type="Proteomes" id="UP001458880"/>
    </source>
</evidence>
<sequence length="75" mass="8515">MSYDCAYEDDEEEEWTSSDQDLGKDGENSDFSIDHESDDDENNDANSYPKPHVLFTQTELNGIRDLGVPMCLYTG</sequence>
<comment type="caution">
    <text evidence="2">The sequence shown here is derived from an EMBL/GenBank/DDBJ whole genome shotgun (WGS) entry which is preliminary data.</text>
</comment>
<evidence type="ECO:0000256" key="1">
    <source>
        <dbReference type="SAM" id="MobiDB-lite"/>
    </source>
</evidence>
<proteinExistence type="predicted"/>
<dbReference type="AlphaFoldDB" id="A0AAW1M4U4"/>
<feature type="compositionally biased region" description="Basic and acidic residues" evidence="1">
    <location>
        <begin position="21"/>
        <end position="35"/>
    </location>
</feature>
<feature type="compositionally biased region" description="Acidic residues" evidence="1">
    <location>
        <begin position="1"/>
        <end position="16"/>
    </location>
</feature>
<keyword evidence="3" id="KW-1185">Reference proteome</keyword>